<organism evidence="2 3">
    <name type="scientific">Cystobacter fuscus (strain ATCC 25194 / DSM 2262 / NBRC 100088 / M29)</name>
    <dbReference type="NCBI Taxonomy" id="1242864"/>
    <lineage>
        <taxon>Bacteria</taxon>
        <taxon>Pseudomonadati</taxon>
        <taxon>Myxococcota</taxon>
        <taxon>Myxococcia</taxon>
        <taxon>Myxococcales</taxon>
        <taxon>Cystobacterineae</taxon>
        <taxon>Archangiaceae</taxon>
        <taxon>Cystobacter</taxon>
    </lineage>
</organism>
<dbReference type="Proteomes" id="UP000011682">
    <property type="component" value="Unassembled WGS sequence"/>
</dbReference>
<gene>
    <name evidence="2" type="ORF">D187_004896</name>
</gene>
<dbReference type="AlphaFoldDB" id="S9Q8E8"/>
<reference evidence="2" key="1">
    <citation type="submission" date="2013-05" db="EMBL/GenBank/DDBJ databases">
        <title>Genome assembly of Cystobacter fuscus DSM 2262.</title>
        <authorList>
            <person name="Sharma G."/>
            <person name="Khatri I."/>
            <person name="Kaur C."/>
            <person name="Mayilraj S."/>
            <person name="Subramanian S."/>
        </authorList>
    </citation>
    <scope>NUCLEOTIDE SEQUENCE [LARGE SCALE GENOMIC DNA]</scope>
    <source>
        <strain evidence="2">DSM 2262</strain>
    </source>
</reference>
<proteinExistence type="predicted"/>
<keyword evidence="3" id="KW-1185">Reference proteome</keyword>
<dbReference type="EMBL" id="ANAH02000035">
    <property type="protein sequence ID" value="EPX57594.1"/>
    <property type="molecule type" value="Genomic_DNA"/>
</dbReference>
<feature type="compositionally biased region" description="Basic and acidic residues" evidence="1">
    <location>
        <begin position="18"/>
        <end position="35"/>
    </location>
</feature>
<sequence>MGPGGRGVVGIATSSPARGDRRRQQGQQRERRERGSGVSHVNSSVCRWAGTLVSRRGERKAGTPLLGPS</sequence>
<feature type="region of interest" description="Disordered" evidence="1">
    <location>
        <begin position="50"/>
        <end position="69"/>
    </location>
</feature>
<feature type="region of interest" description="Disordered" evidence="1">
    <location>
        <begin position="1"/>
        <end position="45"/>
    </location>
</feature>
<comment type="caution">
    <text evidence="2">The sequence shown here is derived from an EMBL/GenBank/DDBJ whole genome shotgun (WGS) entry which is preliminary data.</text>
</comment>
<name>S9Q8E8_CYSF2</name>
<evidence type="ECO:0000313" key="2">
    <source>
        <dbReference type="EMBL" id="EPX57594.1"/>
    </source>
</evidence>
<protein>
    <submittedName>
        <fullName evidence="2">Uncharacterized protein</fullName>
    </submittedName>
</protein>
<evidence type="ECO:0000256" key="1">
    <source>
        <dbReference type="SAM" id="MobiDB-lite"/>
    </source>
</evidence>
<evidence type="ECO:0000313" key="3">
    <source>
        <dbReference type="Proteomes" id="UP000011682"/>
    </source>
</evidence>
<accession>S9Q8E8</accession>